<feature type="transmembrane region" description="Helical" evidence="1">
    <location>
        <begin position="102"/>
        <end position="126"/>
    </location>
</feature>
<dbReference type="AlphaFoldDB" id="A0A5A7S9D4"/>
<evidence type="ECO:0000313" key="2">
    <source>
        <dbReference type="EMBL" id="KAA0021762.1"/>
    </source>
</evidence>
<dbReference type="RefSeq" id="WP_149431630.1">
    <property type="nucleotide sequence ID" value="NZ_VLNY01000008.1"/>
</dbReference>
<dbReference type="Proteomes" id="UP000322244">
    <property type="component" value="Unassembled WGS sequence"/>
</dbReference>
<evidence type="ECO:0000256" key="1">
    <source>
        <dbReference type="SAM" id="Phobius"/>
    </source>
</evidence>
<keyword evidence="1" id="KW-0812">Transmembrane</keyword>
<keyword evidence="1" id="KW-1133">Transmembrane helix</keyword>
<gene>
    <name evidence="2" type="ORF">FOY51_17945</name>
</gene>
<comment type="caution">
    <text evidence="2">The sequence shown here is derived from an EMBL/GenBank/DDBJ whole genome shotgun (WGS) entry which is preliminary data.</text>
</comment>
<organism evidence="2 3">
    <name type="scientific">Antrihabitans cavernicola</name>
    <dbReference type="NCBI Taxonomy" id="2495913"/>
    <lineage>
        <taxon>Bacteria</taxon>
        <taxon>Bacillati</taxon>
        <taxon>Actinomycetota</taxon>
        <taxon>Actinomycetes</taxon>
        <taxon>Mycobacteriales</taxon>
        <taxon>Nocardiaceae</taxon>
        <taxon>Antrihabitans</taxon>
    </lineage>
</organism>
<sequence>MTRRRTILTAAALLLVVQVGWIATGGSLGAISVVTVIVAAVVIATGGRWIAIDTLGRIYLGLVFAGSVADRFGALGAPGADGVSWGNYGNFVDYTRDLLPGMLHWAATGLALAATVVEAVLACALILGVRSRLAASAGCAVVAVFGLAMWTSVGFDQMASYAVPAVVGALAILGTVDADRHASAVITSNGWQILRNRRSVVRYRQAARVIR</sequence>
<feature type="transmembrane region" description="Helical" evidence="1">
    <location>
        <begin position="32"/>
        <end position="51"/>
    </location>
</feature>
<evidence type="ECO:0000313" key="3">
    <source>
        <dbReference type="Proteomes" id="UP000322244"/>
    </source>
</evidence>
<name>A0A5A7S9D4_9NOCA</name>
<proteinExistence type="predicted"/>
<dbReference type="OrthoDB" id="5198661at2"/>
<protein>
    <recommendedName>
        <fullName evidence="4">DoxX family membrane protein</fullName>
    </recommendedName>
</protein>
<feature type="transmembrane region" description="Helical" evidence="1">
    <location>
        <begin position="58"/>
        <end position="77"/>
    </location>
</feature>
<feature type="transmembrane region" description="Helical" evidence="1">
    <location>
        <begin position="158"/>
        <end position="176"/>
    </location>
</feature>
<keyword evidence="3" id="KW-1185">Reference proteome</keyword>
<accession>A0A5A7S9D4</accession>
<reference evidence="2 3" key="1">
    <citation type="submission" date="2019-07" db="EMBL/GenBank/DDBJ databases">
        <title>Rhodococcus cavernicolus sp. nov., isolated from a cave.</title>
        <authorList>
            <person name="Lee S.D."/>
        </authorList>
    </citation>
    <scope>NUCLEOTIDE SEQUENCE [LARGE SCALE GENOMIC DNA]</scope>
    <source>
        <strain evidence="2 3">C1-24</strain>
    </source>
</reference>
<evidence type="ECO:0008006" key="4">
    <source>
        <dbReference type="Google" id="ProtNLM"/>
    </source>
</evidence>
<dbReference type="EMBL" id="VLNY01000008">
    <property type="protein sequence ID" value="KAA0021762.1"/>
    <property type="molecule type" value="Genomic_DNA"/>
</dbReference>
<feature type="transmembrane region" description="Helical" evidence="1">
    <location>
        <begin position="133"/>
        <end position="152"/>
    </location>
</feature>
<keyword evidence="1" id="KW-0472">Membrane</keyword>